<dbReference type="SUPFAM" id="SSF47413">
    <property type="entry name" value="lambda repressor-like DNA-binding domains"/>
    <property type="match status" value="1"/>
</dbReference>
<accession>A0A6G9YBB5</accession>
<dbReference type="InterPro" id="IPR001387">
    <property type="entry name" value="Cro/C1-type_HTH"/>
</dbReference>
<gene>
    <name evidence="2" type="ORF">F5544_12325</name>
</gene>
<evidence type="ECO:0000313" key="3">
    <source>
        <dbReference type="Proteomes" id="UP000503540"/>
    </source>
</evidence>
<dbReference type="Gene3D" id="1.10.260.40">
    <property type="entry name" value="lambda repressor-like DNA-binding domains"/>
    <property type="match status" value="1"/>
</dbReference>
<dbReference type="RefSeq" id="WP_174867324.1">
    <property type="nucleotide sequence ID" value="NZ_CP046172.1"/>
</dbReference>
<feature type="domain" description="DUF5753" evidence="1">
    <location>
        <begin position="100"/>
        <end position="286"/>
    </location>
</feature>
<dbReference type="AlphaFoldDB" id="A0A6G9YBB5"/>
<name>A0A6G9YBB5_9NOCA</name>
<dbReference type="GO" id="GO:0003677">
    <property type="term" value="F:DNA binding"/>
    <property type="evidence" value="ECO:0007669"/>
    <property type="project" value="InterPro"/>
</dbReference>
<organism evidence="2 3">
    <name type="scientific">Nocardia arthritidis</name>
    <dbReference type="NCBI Taxonomy" id="228602"/>
    <lineage>
        <taxon>Bacteria</taxon>
        <taxon>Bacillati</taxon>
        <taxon>Actinomycetota</taxon>
        <taxon>Actinomycetes</taxon>
        <taxon>Mycobacteriales</taxon>
        <taxon>Nocardiaceae</taxon>
        <taxon>Nocardia</taxon>
    </lineage>
</organism>
<evidence type="ECO:0000313" key="2">
    <source>
        <dbReference type="EMBL" id="QIS10356.1"/>
    </source>
</evidence>
<dbReference type="InterPro" id="IPR010982">
    <property type="entry name" value="Lambda_DNA-bd_dom_sf"/>
</dbReference>
<protein>
    <submittedName>
        <fullName evidence="2">Helix-turn-helix domain-containing protein</fullName>
    </submittedName>
</protein>
<keyword evidence="3" id="KW-1185">Reference proteome</keyword>
<dbReference type="InterPro" id="IPR043917">
    <property type="entry name" value="DUF5753"/>
</dbReference>
<evidence type="ECO:0000259" key="1">
    <source>
        <dbReference type="Pfam" id="PF19054"/>
    </source>
</evidence>
<dbReference type="Pfam" id="PF13560">
    <property type="entry name" value="HTH_31"/>
    <property type="match status" value="1"/>
</dbReference>
<dbReference type="Proteomes" id="UP000503540">
    <property type="component" value="Chromosome"/>
</dbReference>
<reference evidence="2 3" key="1">
    <citation type="journal article" date="2019" name="ACS Chem. Biol.">
        <title>Identification and Mobilization of a Cryptic Antibiotic Biosynthesis Gene Locus from a Human-Pathogenic Nocardia Isolate.</title>
        <authorList>
            <person name="Herisse M."/>
            <person name="Ishida K."/>
            <person name="Porter J.L."/>
            <person name="Howden B."/>
            <person name="Hertweck C."/>
            <person name="Stinear T.P."/>
            <person name="Pidot S.J."/>
        </authorList>
    </citation>
    <scope>NUCLEOTIDE SEQUENCE [LARGE SCALE GENOMIC DNA]</scope>
    <source>
        <strain evidence="2 3">AUSMDU00012717</strain>
    </source>
</reference>
<dbReference type="EMBL" id="CP046172">
    <property type="protein sequence ID" value="QIS10356.1"/>
    <property type="molecule type" value="Genomic_DNA"/>
</dbReference>
<dbReference type="CDD" id="cd00093">
    <property type="entry name" value="HTH_XRE"/>
    <property type="match status" value="1"/>
</dbReference>
<sequence length="293" mass="33383">MTPTGSTLPRRMLGRQLRDLREKSGVSADAARQAIGVAKQTLWRMETGQEVRLNPLFIERLCQMYGATEKKTNVLLGLTEETKRTGWWQAYGDLIPDWFDAFIGLEEAAKKLFSYQNVLLPGLLQTDEYRRAMVWVESPTFTTVEVERRIEMLAQRTVRLTSSTNRLTVEAIIDESALRRAIGGPAVMADQLKHLLRLGELENVSIRIVPLGKEAYLGLVIGPFVILEFPRHPTARLTEPPIVYVQGFTGGLYLEKTEEVRQFQRAYAELQRSSLDESRSRTLIRKIAREYAV</sequence>
<dbReference type="KEGG" id="nah:F5544_12325"/>
<dbReference type="Pfam" id="PF19054">
    <property type="entry name" value="DUF5753"/>
    <property type="match status" value="1"/>
</dbReference>
<proteinExistence type="predicted"/>